<protein>
    <submittedName>
        <fullName evidence="2">Uncharacterized protein</fullName>
    </submittedName>
</protein>
<sequence>MKFPGSVVYASLFAFVLGVPQLVCAQGSRLPDGKPDLQGVWDFRTLTPLQRPDDRAAQSQLTPEEIAEIEENARQAAIDADQPSEVRTEPLPVGGNVGGYNNYWFDRGAGVVDDGRTSLLVDPSNGRLPEVPAGVSRQATEDGVSQRPIRFRVGGVGSDGPEDRGLAERCLLGFNTGPPVVPGGYNQNLQIFQTADHIVILNEMVHDARIVPLDGRSQLSEGMRQWMGSSRGRWEGDTLVVETANFTEQTASFSPSVRSSVGSGATLHLTERFRRVDDDTLLYEFTVNDLSSFERPFTAALPMKRGAAPMFEYACHEGNYGMLNLLTGARMEELADTSQP</sequence>
<feature type="region of interest" description="Disordered" evidence="1">
    <location>
        <begin position="122"/>
        <end position="144"/>
    </location>
</feature>
<reference evidence="2" key="1">
    <citation type="submission" date="2018-05" db="EMBL/GenBank/DDBJ databases">
        <authorList>
            <person name="Lanie J.A."/>
            <person name="Ng W.-L."/>
            <person name="Kazmierczak K.M."/>
            <person name="Andrzejewski T.M."/>
            <person name="Davidsen T.M."/>
            <person name="Wayne K.J."/>
            <person name="Tettelin H."/>
            <person name="Glass J.I."/>
            <person name="Rusch D."/>
            <person name="Podicherti R."/>
            <person name="Tsui H.-C.T."/>
            <person name="Winkler M.E."/>
        </authorList>
    </citation>
    <scope>NUCLEOTIDE SEQUENCE</scope>
</reference>
<organism evidence="2">
    <name type="scientific">marine metagenome</name>
    <dbReference type="NCBI Taxonomy" id="408172"/>
    <lineage>
        <taxon>unclassified sequences</taxon>
        <taxon>metagenomes</taxon>
        <taxon>ecological metagenomes</taxon>
    </lineage>
</organism>
<gene>
    <name evidence="2" type="ORF">METZ01_LOCUS130087</name>
</gene>
<evidence type="ECO:0000313" key="2">
    <source>
        <dbReference type="EMBL" id="SVA77233.1"/>
    </source>
</evidence>
<proteinExistence type="predicted"/>
<dbReference type="AlphaFoldDB" id="A0A381YL54"/>
<dbReference type="EMBL" id="UINC01018395">
    <property type="protein sequence ID" value="SVA77233.1"/>
    <property type="molecule type" value="Genomic_DNA"/>
</dbReference>
<name>A0A381YL54_9ZZZZ</name>
<evidence type="ECO:0000256" key="1">
    <source>
        <dbReference type="SAM" id="MobiDB-lite"/>
    </source>
</evidence>
<accession>A0A381YL54</accession>